<gene>
    <name evidence="7" type="primary">rps6</name>
</gene>
<evidence type="ECO:0000313" key="7">
    <source>
        <dbReference type="EMBL" id="AZL88043.1"/>
    </source>
</evidence>
<evidence type="ECO:0000256" key="1">
    <source>
        <dbReference type="ARBA" id="ARBA00009512"/>
    </source>
</evidence>
<keyword evidence="3" id="KW-0694">RNA-binding</keyword>
<evidence type="ECO:0000256" key="5">
    <source>
        <dbReference type="ARBA" id="ARBA00023274"/>
    </source>
</evidence>
<dbReference type="CDD" id="cd15487">
    <property type="entry name" value="bS6_chloro_cyano"/>
    <property type="match status" value="1"/>
</dbReference>
<dbReference type="EMBL" id="MK039118">
    <property type="protein sequence ID" value="AZL88043.1"/>
    <property type="molecule type" value="Genomic_DNA"/>
</dbReference>
<evidence type="ECO:0000256" key="6">
    <source>
        <dbReference type="ARBA" id="ARBA00035537"/>
    </source>
</evidence>
<keyword evidence="7" id="KW-0934">Plastid</keyword>
<accession>A0A3S8UW38</accession>
<keyword evidence="2" id="KW-0699">rRNA-binding</keyword>
<organism evidence="7">
    <name type="scientific">Harveyella mirabilis</name>
    <dbReference type="NCBI Taxonomy" id="282355"/>
    <lineage>
        <taxon>Eukaryota</taxon>
        <taxon>Rhodophyta</taxon>
        <taxon>Florideophyceae</taxon>
        <taxon>Rhodymeniophycidae</taxon>
        <taxon>Gigartinales</taxon>
        <taxon>Choreocolacaceae</taxon>
        <taxon>Harveyella</taxon>
    </lineage>
</organism>
<evidence type="ECO:0000256" key="4">
    <source>
        <dbReference type="ARBA" id="ARBA00022980"/>
    </source>
</evidence>
<proteinExistence type="inferred from homology"/>
<name>A0A3S8UW38_9FLOR</name>
<dbReference type="Gene3D" id="3.30.70.60">
    <property type="match status" value="1"/>
</dbReference>
<dbReference type="GO" id="GO:0003735">
    <property type="term" value="F:structural constituent of ribosome"/>
    <property type="evidence" value="ECO:0007669"/>
    <property type="project" value="InterPro"/>
</dbReference>
<dbReference type="InterPro" id="IPR020814">
    <property type="entry name" value="Ribosomal_S6_plastid/chlpt"/>
</dbReference>
<dbReference type="GO" id="GO:0005840">
    <property type="term" value="C:ribosome"/>
    <property type="evidence" value="ECO:0007669"/>
    <property type="project" value="UniProtKB-KW"/>
</dbReference>
<dbReference type="PANTHER" id="PTHR21011:SF1">
    <property type="entry name" value="SMALL RIBOSOMAL SUBUNIT PROTEIN BS6M"/>
    <property type="match status" value="1"/>
</dbReference>
<dbReference type="SUPFAM" id="SSF54995">
    <property type="entry name" value="Ribosomal protein S6"/>
    <property type="match status" value="1"/>
</dbReference>
<dbReference type="GO" id="GO:0005737">
    <property type="term" value="C:cytoplasm"/>
    <property type="evidence" value="ECO:0007669"/>
    <property type="project" value="UniProtKB-ARBA"/>
</dbReference>
<dbReference type="GO" id="GO:0006412">
    <property type="term" value="P:translation"/>
    <property type="evidence" value="ECO:0007669"/>
    <property type="project" value="InterPro"/>
</dbReference>
<keyword evidence="4 7" id="KW-0689">Ribosomal protein</keyword>
<dbReference type="NCBIfam" id="TIGR00166">
    <property type="entry name" value="S6"/>
    <property type="match status" value="1"/>
</dbReference>
<dbReference type="PROSITE" id="PS01048">
    <property type="entry name" value="RIBOSOMAL_S6"/>
    <property type="match status" value="1"/>
</dbReference>
<dbReference type="PANTHER" id="PTHR21011">
    <property type="entry name" value="MITOCHONDRIAL 28S RIBOSOMAL PROTEIN S6"/>
    <property type="match status" value="1"/>
</dbReference>
<reference evidence="7" key="1">
    <citation type="journal article" date="2018" name="J. Phycol.">
        <title>Molecular phylogenetics supports a clade of red algal parasites retaining native plastids: taxonomy and terminology revised.</title>
        <authorList>
            <person name="Salomaki E.D."/>
            <person name="Lane C.E."/>
        </authorList>
    </citation>
    <scope>NUCLEOTIDE SEQUENCE</scope>
</reference>
<dbReference type="AlphaFoldDB" id="A0A3S8UW38"/>
<dbReference type="Pfam" id="PF01250">
    <property type="entry name" value="Ribosomal_S6"/>
    <property type="match status" value="1"/>
</dbReference>
<dbReference type="HAMAP" id="MF_00360">
    <property type="entry name" value="Ribosomal_bS6"/>
    <property type="match status" value="1"/>
</dbReference>
<dbReference type="InterPro" id="IPR020815">
    <property type="entry name" value="Ribosomal_bS6_CS"/>
</dbReference>
<comment type="similarity">
    <text evidence="1">Belongs to the bacterial ribosomal protein bS6 family.</text>
</comment>
<dbReference type="GO" id="GO:1990904">
    <property type="term" value="C:ribonucleoprotein complex"/>
    <property type="evidence" value="ECO:0007669"/>
    <property type="project" value="UniProtKB-KW"/>
</dbReference>
<keyword evidence="5" id="KW-0687">Ribonucleoprotein</keyword>
<evidence type="ECO:0000256" key="2">
    <source>
        <dbReference type="ARBA" id="ARBA00022730"/>
    </source>
</evidence>
<dbReference type="GO" id="GO:0070181">
    <property type="term" value="F:small ribosomal subunit rRNA binding"/>
    <property type="evidence" value="ECO:0007669"/>
    <property type="project" value="TreeGrafter"/>
</dbReference>
<dbReference type="InterPro" id="IPR035980">
    <property type="entry name" value="Ribosomal_bS6_sf"/>
</dbReference>
<geneLocation type="plastid" evidence="7"/>
<dbReference type="InterPro" id="IPR014717">
    <property type="entry name" value="Transl_elong_EF1B/ribsomal_bS6"/>
</dbReference>
<sequence>MFLNNYETICILRPDLLDHMNLSLVNYYKSLLKEKFATNIFVQHRGKRHLSYEINCYNEGIYLQMNYQASGEVIDFLEQSIRLNDNILRYLIIKQNMIKSITIY</sequence>
<dbReference type="InterPro" id="IPR000529">
    <property type="entry name" value="Ribosomal_bS6"/>
</dbReference>
<protein>
    <recommendedName>
        <fullName evidence="6">30S ribosomal protein S6, chloroplastic</fullName>
    </recommendedName>
</protein>
<evidence type="ECO:0000256" key="3">
    <source>
        <dbReference type="ARBA" id="ARBA00022884"/>
    </source>
</evidence>